<evidence type="ECO:0000313" key="4">
    <source>
        <dbReference type="Proteomes" id="UP000747399"/>
    </source>
</evidence>
<dbReference type="InterPro" id="IPR045203">
    <property type="entry name" value="RanGAP1/2"/>
</dbReference>
<protein>
    <recommendedName>
        <fullName evidence="5">WPP domain-containing protein</fullName>
    </recommendedName>
</protein>
<dbReference type="GO" id="GO:0005096">
    <property type="term" value="F:GTPase activator activity"/>
    <property type="evidence" value="ECO:0007669"/>
    <property type="project" value="InterPro"/>
</dbReference>
<evidence type="ECO:0000313" key="3">
    <source>
        <dbReference type="EMBL" id="GIL65319.1"/>
    </source>
</evidence>
<dbReference type="Gene3D" id="1.10.246.200">
    <property type="entry name" value="WPP domain"/>
    <property type="match status" value="1"/>
</dbReference>
<dbReference type="InterPro" id="IPR032675">
    <property type="entry name" value="LRR_dom_sf"/>
</dbReference>
<feature type="compositionally biased region" description="Acidic residues" evidence="2">
    <location>
        <begin position="496"/>
        <end position="512"/>
    </location>
</feature>
<evidence type="ECO:0008006" key="5">
    <source>
        <dbReference type="Google" id="ProtNLM"/>
    </source>
</evidence>
<dbReference type="Pfam" id="PF13516">
    <property type="entry name" value="LRR_6"/>
    <property type="match status" value="3"/>
</dbReference>
<dbReference type="PANTHER" id="PTHR46761:SF2">
    <property type="entry name" value="RAN GTPASE-ACTIVATING PROTEIN 1"/>
    <property type="match status" value="1"/>
</dbReference>
<comment type="subcellular location">
    <subcellularLocation>
        <location evidence="1">Cytoplasm</location>
        <location evidence="1">Cytoskeleton</location>
        <location evidence="1">Cilium axoneme</location>
    </subcellularLocation>
</comment>
<accession>A0A8J4BTW9</accession>
<evidence type="ECO:0000256" key="1">
    <source>
        <dbReference type="ARBA" id="ARBA00004430"/>
    </source>
</evidence>
<dbReference type="SMART" id="SM00368">
    <property type="entry name" value="LRR_RI"/>
    <property type="match status" value="10"/>
</dbReference>
<keyword evidence="4" id="KW-1185">Reference proteome</keyword>
<comment type="caution">
    <text evidence="3">The sequence shown here is derived from an EMBL/GenBank/DDBJ whole genome shotgun (WGS) entry which is preliminary data.</text>
</comment>
<gene>
    <name evidence="3" type="ORF">Vafri_19127</name>
</gene>
<feature type="region of interest" description="Disordered" evidence="2">
    <location>
        <begin position="486"/>
        <end position="516"/>
    </location>
</feature>
<dbReference type="GO" id="GO:0005930">
    <property type="term" value="C:axoneme"/>
    <property type="evidence" value="ECO:0007669"/>
    <property type="project" value="UniProtKB-SubCell"/>
</dbReference>
<name>A0A8J4BTW9_9CHLO</name>
<evidence type="ECO:0000256" key="2">
    <source>
        <dbReference type="SAM" id="MobiDB-lite"/>
    </source>
</evidence>
<dbReference type="SUPFAM" id="SSF52047">
    <property type="entry name" value="RNI-like"/>
    <property type="match status" value="1"/>
</dbReference>
<dbReference type="EMBL" id="BNCO01000074">
    <property type="protein sequence ID" value="GIL65319.1"/>
    <property type="molecule type" value="Genomic_DNA"/>
</dbReference>
<dbReference type="AlphaFoldDB" id="A0A8J4BTW9"/>
<organism evidence="3 4">
    <name type="scientific">Volvox africanus</name>
    <dbReference type="NCBI Taxonomy" id="51714"/>
    <lineage>
        <taxon>Eukaryota</taxon>
        <taxon>Viridiplantae</taxon>
        <taxon>Chlorophyta</taxon>
        <taxon>core chlorophytes</taxon>
        <taxon>Chlorophyceae</taxon>
        <taxon>CS clade</taxon>
        <taxon>Chlamydomonadales</taxon>
        <taxon>Volvocaceae</taxon>
        <taxon>Volvox</taxon>
    </lineage>
</organism>
<reference evidence="3" key="1">
    <citation type="journal article" date="2021" name="Proc. Natl. Acad. Sci. U.S.A.">
        <title>Three genomes in the algal genus Volvox reveal the fate of a haploid sex-determining region after a transition to homothallism.</title>
        <authorList>
            <person name="Yamamoto K."/>
            <person name="Hamaji T."/>
            <person name="Kawai-Toyooka H."/>
            <person name="Matsuzaki R."/>
            <person name="Takahashi F."/>
            <person name="Nishimura Y."/>
            <person name="Kawachi M."/>
            <person name="Noguchi H."/>
            <person name="Minakuchi Y."/>
            <person name="Umen J.G."/>
            <person name="Toyoda A."/>
            <person name="Nozaki H."/>
        </authorList>
    </citation>
    <scope>NUCLEOTIDE SEQUENCE</scope>
    <source>
        <strain evidence="3">NIES-3780</strain>
    </source>
</reference>
<proteinExistence type="predicted"/>
<sequence length="526" mass="55047">MWSLTPEERADSVQRLVANICALVHAQGLELSAEDAAVAAAAFEKKAYTAAEVAARTTTGDRPVSETTSAYARKLGELAVQFVKDGAKLEGASKAPAATAGLVDFLDLAGSRDFLTADMAEEILAPMLAPGSAVNKIRFSTKSFGRDAAAVASRAIEALSHLLMEADISDVIAGRPEDEALDVLRVLSLALSGAPRLTALNLSDNALGEKGLRACEAVLAGKAPLESLSLQNVGLSVHACRATAELLTDPSRLRRLHLFNNMSGDEGAGHIAEMLARAPQLEDLRFASSRVGPAGGVSLAKSLMAGARLVRLDLSDNPLTAEVAPDLAKALASQPTLRALNLNDTSLGPDGVMEVCRTLLQSYRDTNGAPRQQLEELGLALNEVDPAAARAVAALVVSHASTLRVLNLRENELGDRGAVTLSRALAVLAEPRTVDLVGNQIRRAGAVAVANALASKESLGLLALDENTISENGLDQLRSVMEATGKSAALGPLEENMAEDTDDEDEDEEGSDDFGLTDLLARFTVA</sequence>
<dbReference type="Gene3D" id="3.80.10.10">
    <property type="entry name" value="Ribonuclease Inhibitor"/>
    <property type="match status" value="2"/>
</dbReference>
<dbReference type="InterPro" id="IPR038214">
    <property type="entry name" value="WPP_sf"/>
</dbReference>
<dbReference type="InterPro" id="IPR001611">
    <property type="entry name" value="Leu-rich_rpt"/>
</dbReference>
<dbReference type="PANTHER" id="PTHR46761">
    <property type="entry name" value="RAN GTPASE-ACTIVATING PROTEIN 1"/>
    <property type="match status" value="1"/>
</dbReference>
<dbReference type="Proteomes" id="UP000747399">
    <property type="component" value="Unassembled WGS sequence"/>
</dbReference>